<dbReference type="Proteomes" id="UP000502345">
    <property type="component" value="Chromosome"/>
</dbReference>
<accession>A0A6G9CVK0</accession>
<protein>
    <submittedName>
        <fullName evidence="1">Uncharacterized protein</fullName>
    </submittedName>
</protein>
<dbReference type="EMBL" id="CP050124">
    <property type="protein sequence ID" value="QIP40726.1"/>
    <property type="molecule type" value="Genomic_DNA"/>
</dbReference>
<dbReference type="AlphaFoldDB" id="A0A6G9CVK0"/>
<sequence>MDAMRADRDHHGQHRLGMPNGVHCIEFPEVAFALAEHRRTWFTMLVSQGRHSFASMRKRTAEATATYWVPAPAN</sequence>
<reference evidence="1 2" key="1">
    <citation type="submission" date="2020-03" db="EMBL/GenBank/DDBJ databases">
        <title>Screen low temperature-resistant strains for efficient degradation of petroleum hydrocarbons under the low temperature.</title>
        <authorList>
            <person name="Wang Y."/>
            <person name="Chen J."/>
        </authorList>
    </citation>
    <scope>NUCLEOTIDE SEQUENCE [LARGE SCALE GENOMIC DNA]</scope>
    <source>
        <strain evidence="1 2">KB1</strain>
    </source>
</reference>
<gene>
    <name evidence="1" type="ORF">G9444_3482</name>
</gene>
<organism evidence="1 2">
    <name type="scientific">Rhodococcus erythropolis</name>
    <name type="common">Arthrobacter picolinophilus</name>
    <dbReference type="NCBI Taxonomy" id="1833"/>
    <lineage>
        <taxon>Bacteria</taxon>
        <taxon>Bacillati</taxon>
        <taxon>Actinomycetota</taxon>
        <taxon>Actinomycetes</taxon>
        <taxon>Mycobacteriales</taxon>
        <taxon>Nocardiaceae</taxon>
        <taxon>Rhodococcus</taxon>
        <taxon>Rhodococcus erythropolis group</taxon>
    </lineage>
</organism>
<evidence type="ECO:0000313" key="2">
    <source>
        <dbReference type="Proteomes" id="UP000502345"/>
    </source>
</evidence>
<name>A0A6G9CVK0_RHOER</name>
<evidence type="ECO:0000313" key="1">
    <source>
        <dbReference type="EMBL" id="QIP40726.1"/>
    </source>
</evidence>
<proteinExistence type="predicted"/>